<gene>
    <name evidence="3" type="ORF">HHL17_09020</name>
</gene>
<reference evidence="3 4" key="1">
    <citation type="submission" date="2020-04" db="EMBL/GenBank/DDBJ databases">
        <title>Chitinophaga sp. G-6-1-13 sp. nov., isolated from soil.</title>
        <authorList>
            <person name="Dahal R.H."/>
            <person name="Chaudhary D.K."/>
        </authorList>
    </citation>
    <scope>NUCLEOTIDE SEQUENCE [LARGE SCALE GENOMIC DNA]</scope>
    <source>
        <strain evidence="3 4">G-6-1-13</strain>
    </source>
</reference>
<dbReference type="Proteomes" id="UP000583266">
    <property type="component" value="Unassembled WGS sequence"/>
</dbReference>
<name>A0A848GN12_9BACT</name>
<dbReference type="InterPro" id="IPR012338">
    <property type="entry name" value="Beta-lactam/transpept-like"/>
</dbReference>
<feature type="signal peptide" evidence="1">
    <location>
        <begin position="1"/>
        <end position="26"/>
    </location>
</feature>
<keyword evidence="4" id="KW-1185">Reference proteome</keyword>
<evidence type="ECO:0000313" key="4">
    <source>
        <dbReference type="Proteomes" id="UP000583266"/>
    </source>
</evidence>
<dbReference type="InterPro" id="IPR001466">
    <property type="entry name" value="Beta-lactam-related"/>
</dbReference>
<feature type="chain" id="PRO_5032839040" evidence="1">
    <location>
        <begin position="27"/>
        <end position="361"/>
    </location>
</feature>
<organism evidence="3 4">
    <name type="scientific">Chitinophaga fulva</name>
    <dbReference type="NCBI Taxonomy" id="2728842"/>
    <lineage>
        <taxon>Bacteria</taxon>
        <taxon>Pseudomonadati</taxon>
        <taxon>Bacteroidota</taxon>
        <taxon>Chitinophagia</taxon>
        <taxon>Chitinophagales</taxon>
        <taxon>Chitinophagaceae</taxon>
        <taxon>Chitinophaga</taxon>
    </lineage>
</organism>
<protein>
    <submittedName>
        <fullName evidence="3">Beta-lactamase family protein</fullName>
    </submittedName>
</protein>
<dbReference type="Gene3D" id="3.40.710.10">
    <property type="entry name" value="DD-peptidase/beta-lactamase superfamily"/>
    <property type="match status" value="1"/>
</dbReference>
<dbReference type="InterPro" id="IPR050491">
    <property type="entry name" value="AmpC-like"/>
</dbReference>
<accession>A0A848GN12</accession>
<keyword evidence="1" id="KW-0732">Signal</keyword>
<dbReference type="Pfam" id="PF00144">
    <property type="entry name" value="Beta-lactamase"/>
    <property type="match status" value="1"/>
</dbReference>
<dbReference type="PANTHER" id="PTHR46825:SF9">
    <property type="entry name" value="BETA-LACTAMASE-RELATED DOMAIN-CONTAINING PROTEIN"/>
    <property type="match status" value="1"/>
</dbReference>
<dbReference type="EMBL" id="JABBGC010000001">
    <property type="protein sequence ID" value="NML37338.1"/>
    <property type="molecule type" value="Genomic_DNA"/>
</dbReference>
<evidence type="ECO:0000259" key="2">
    <source>
        <dbReference type="Pfam" id="PF00144"/>
    </source>
</evidence>
<evidence type="ECO:0000256" key="1">
    <source>
        <dbReference type="SAM" id="SignalP"/>
    </source>
</evidence>
<dbReference type="AlphaFoldDB" id="A0A848GN12"/>
<evidence type="ECO:0000313" key="3">
    <source>
        <dbReference type="EMBL" id="NML37338.1"/>
    </source>
</evidence>
<dbReference type="PANTHER" id="PTHR46825">
    <property type="entry name" value="D-ALANYL-D-ALANINE-CARBOXYPEPTIDASE/ENDOPEPTIDASE AMPH"/>
    <property type="match status" value="1"/>
</dbReference>
<comment type="caution">
    <text evidence="3">The sequence shown here is derived from an EMBL/GenBank/DDBJ whole genome shotgun (WGS) entry which is preliminary data.</text>
</comment>
<proteinExistence type="predicted"/>
<sequence length="361" mass="40569">MPFKQCYPLLLLLLLTVCCPTRIISAQRLETRVDSLISTLFKDPNGPGGVFMIARKGKPVYQKAWGKANLELDVPVKIDNVFQIGSMTKQFTAVAILMLEQQGKLSVNDPLSKYLPDYPSGDKITLHHLLTHTSGIQDFTRMKNLFTIGQKEMTPEMVIDFFKNEPVDGAPGEKYSYNNSGYFLLGYVIAKVSGEDYEDFIQKNILDKIGMHNTYYATDRQIIKNRAYGYHKRDSVYVNKTRISYDIAYSAGALMSTATDLLKWQNALNQHLLLNTTAMQKAFTHYTLNNGEAHTYGYGWQLKDIKGVPARVHGGHIFGYKSMAVYIPGEDIYVVGLSNCDCNSPTKVTEDVAAIALEELK</sequence>
<feature type="domain" description="Beta-lactamase-related" evidence="2">
    <location>
        <begin position="34"/>
        <end position="343"/>
    </location>
</feature>
<dbReference type="SUPFAM" id="SSF56601">
    <property type="entry name" value="beta-lactamase/transpeptidase-like"/>
    <property type="match status" value="1"/>
</dbReference>